<dbReference type="AlphaFoldDB" id="S3CL93"/>
<dbReference type="SUPFAM" id="SSF144091">
    <property type="entry name" value="Rhomboid-like"/>
    <property type="match status" value="1"/>
</dbReference>
<reference evidence="8 9" key="1">
    <citation type="journal article" date="2013" name="BMC Genomics">
        <title>The genome and transcriptome of the pine saprophyte Ophiostoma piceae, and a comparison with the bark beetle-associated pine pathogen Grosmannia clavigera.</title>
        <authorList>
            <person name="Haridas S."/>
            <person name="Wang Y."/>
            <person name="Lim L."/>
            <person name="Massoumi Alamouti S."/>
            <person name="Jackman S."/>
            <person name="Docking R."/>
            <person name="Robertson G."/>
            <person name="Birol I."/>
            <person name="Bohlmann J."/>
            <person name="Breuil C."/>
        </authorList>
    </citation>
    <scope>NUCLEOTIDE SEQUENCE [LARGE SCALE GENOMIC DNA]</scope>
    <source>
        <strain evidence="8 9">UAMH 11346</strain>
    </source>
</reference>
<dbReference type="GO" id="GO:0005789">
    <property type="term" value="C:endoplasmic reticulum membrane"/>
    <property type="evidence" value="ECO:0007669"/>
    <property type="project" value="UniProtKB-SubCell"/>
</dbReference>
<dbReference type="Pfam" id="PF04511">
    <property type="entry name" value="DER1"/>
    <property type="match status" value="1"/>
</dbReference>
<evidence type="ECO:0000313" key="8">
    <source>
        <dbReference type="EMBL" id="EPE07253.1"/>
    </source>
</evidence>
<dbReference type="EMBL" id="KE148151">
    <property type="protein sequence ID" value="EPE07253.1"/>
    <property type="molecule type" value="Genomic_DNA"/>
</dbReference>
<keyword evidence="5 7" id="KW-1133">Transmembrane helix</keyword>
<feature type="transmembrane region" description="Helical" evidence="7">
    <location>
        <begin position="21"/>
        <end position="41"/>
    </location>
</feature>
<dbReference type="Proteomes" id="UP000016923">
    <property type="component" value="Unassembled WGS sequence"/>
</dbReference>
<evidence type="ECO:0000256" key="4">
    <source>
        <dbReference type="ARBA" id="ARBA00022824"/>
    </source>
</evidence>
<comment type="similarity">
    <text evidence="2 7">Belongs to the derlin family.</text>
</comment>
<organism evidence="8 9">
    <name type="scientific">Ophiostoma piceae (strain UAMH 11346)</name>
    <name type="common">Sap stain fungus</name>
    <dbReference type="NCBI Taxonomy" id="1262450"/>
    <lineage>
        <taxon>Eukaryota</taxon>
        <taxon>Fungi</taxon>
        <taxon>Dikarya</taxon>
        <taxon>Ascomycota</taxon>
        <taxon>Pezizomycotina</taxon>
        <taxon>Sordariomycetes</taxon>
        <taxon>Sordariomycetidae</taxon>
        <taxon>Ophiostomatales</taxon>
        <taxon>Ophiostomataceae</taxon>
        <taxon>Ophiostoma</taxon>
    </lineage>
</organism>
<dbReference type="HOGENOM" id="CLU_051898_1_0_1"/>
<feature type="transmembrane region" description="Helical" evidence="7">
    <location>
        <begin position="61"/>
        <end position="82"/>
    </location>
</feature>
<dbReference type="PANTHER" id="PTHR11009">
    <property type="entry name" value="DER1-LIKE PROTEIN, DERLIN"/>
    <property type="match status" value="1"/>
</dbReference>
<name>S3CL93_OPHP1</name>
<evidence type="ECO:0000256" key="1">
    <source>
        <dbReference type="ARBA" id="ARBA00004477"/>
    </source>
</evidence>
<accession>S3CL93</accession>
<evidence type="ECO:0000256" key="7">
    <source>
        <dbReference type="RuleBase" id="RU363059"/>
    </source>
</evidence>
<keyword evidence="6 7" id="KW-0472">Membrane</keyword>
<feature type="transmembrane region" description="Helical" evidence="7">
    <location>
        <begin position="103"/>
        <end position="124"/>
    </location>
</feature>
<dbReference type="InterPro" id="IPR007599">
    <property type="entry name" value="DER1"/>
</dbReference>
<sequence length="251" mass="28904">MDMMEGGMPLEQWFWETPICTRWWTTATFAISALVQCQILTPFQLFYSFPSAIVKGQYWRLLTTFLYFGPISVDLVFHIYFLQRYSRLLEESSGRSPAVFSWMLLYAMVFLLCLSSLVSMPFLGQPLSSTLVYIWSRRNPDTRLSFLGLMVFTAPYLPWVLMGFSLILHHTVPKDEIMGVVIGHIYYFLADVYPPLHNGAQPMAPPTWWRRLFEGPPPRENADENDGGFEFDNTADAVERDLAAAARADRL</sequence>
<dbReference type="eggNOG" id="KOG0858">
    <property type="taxonomic scope" value="Eukaryota"/>
</dbReference>
<keyword evidence="3 7" id="KW-0812">Transmembrane</keyword>
<dbReference type="VEuPathDB" id="FungiDB:F503_07904"/>
<protein>
    <recommendedName>
        <fullName evidence="7">Derlin</fullName>
    </recommendedName>
</protein>
<feature type="transmembrane region" description="Helical" evidence="7">
    <location>
        <begin position="144"/>
        <end position="168"/>
    </location>
</feature>
<keyword evidence="9" id="KW-1185">Reference proteome</keyword>
<evidence type="ECO:0000256" key="2">
    <source>
        <dbReference type="ARBA" id="ARBA00008917"/>
    </source>
</evidence>
<evidence type="ECO:0000256" key="5">
    <source>
        <dbReference type="ARBA" id="ARBA00022989"/>
    </source>
</evidence>
<gene>
    <name evidence="8" type="ORF">F503_07904</name>
</gene>
<comment type="function">
    <text evidence="7">May be involved in the degradation of misfolded endoplasmic reticulum (ER) luminal proteins.</text>
</comment>
<keyword evidence="4 7" id="KW-0256">Endoplasmic reticulum</keyword>
<evidence type="ECO:0000256" key="6">
    <source>
        <dbReference type="ARBA" id="ARBA00023136"/>
    </source>
</evidence>
<comment type="subcellular location">
    <subcellularLocation>
        <location evidence="1 7">Endoplasmic reticulum membrane</location>
        <topology evidence="1 7">Multi-pass membrane protein</topology>
    </subcellularLocation>
</comment>
<evidence type="ECO:0000313" key="9">
    <source>
        <dbReference type="Proteomes" id="UP000016923"/>
    </source>
</evidence>
<evidence type="ECO:0000256" key="3">
    <source>
        <dbReference type="ARBA" id="ARBA00022692"/>
    </source>
</evidence>
<dbReference type="STRING" id="1262450.S3CL93"/>
<dbReference type="OrthoDB" id="1716531at2759"/>
<dbReference type="InterPro" id="IPR035952">
    <property type="entry name" value="Rhomboid-like_sf"/>
</dbReference>
<dbReference type="OMA" id="FKSQYWR"/>
<proteinExistence type="inferred from homology"/>
<dbReference type="GO" id="GO:0006950">
    <property type="term" value="P:response to stress"/>
    <property type="evidence" value="ECO:0007669"/>
    <property type="project" value="UniProtKB-ARBA"/>
</dbReference>